<accession>A0A2U1TFU7</accession>
<evidence type="ECO:0000256" key="3">
    <source>
        <dbReference type="ARBA" id="ARBA00022989"/>
    </source>
</evidence>
<dbReference type="Pfam" id="PF02361">
    <property type="entry name" value="CbiQ"/>
    <property type="match status" value="1"/>
</dbReference>
<evidence type="ECO:0000313" key="7">
    <source>
        <dbReference type="Proteomes" id="UP000244962"/>
    </source>
</evidence>
<protein>
    <submittedName>
        <fullName evidence="6">Energy-coupling factor transporter transmembrane protein EcfT</fullName>
    </submittedName>
</protein>
<feature type="transmembrane region" description="Helical" evidence="5">
    <location>
        <begin position="42"/>
        <end position="61"/>
    </location>
</feature>
<dbReference type="OrthoDB" id="509049at2"/>
<evidence type="ECO:0000256" key="4">
    <source>
        <dbReference type="ARBA" id="ARBA00023136"/>
    </source>
</evidence>
<dbReference type="GO" id="GO:0005886">
    <property type="term" value="C:plasma membrane"/>
    <property type="evidence" value="ECO:0007669"/>
    <property type="project" value="UniProtKB-ARBA"/>
</dbReference>
<dbReference type="AlphaFoldDB" id="A0A2U1TFU7"/>
<proteinExistence type="predicted"/>
<dbReference type="KEGG" id="myl:C3E77_12080"/>
<feature type="transmembrane region" description="Helical" evidence="5">
    <location>
        <begin position="73"/>
        <end position="93"/>
    </location>
</feature>
<comment type="caution">
    <text evidence="6">The sequence shown here is derived from an EMBL/GenBank/DDBJ whole genome shotgun (WGS) entry which is preliminary data.</text>
</comment>
<dbReference type="PANTHER" id="PTHR33514:SF13">
    <property type="entry name" value="PROTEIN ABCI12, CHLOROPLASTIC"/>
    <property type="match status" value="1"/>
</dbReference>
<dbReference type="EMBL" id="QEFB01000002">
    <property type="protein sequence ID" value="PWC07765.1"/>
    <property type="molecule type" value="Genomic_DNA"/>
</dbReference>
<dbReference type="Proteomes" id="UP000244962">
    <property type="component" value="Unassembled WGS sequence"/>
</dbReference>
<evidence type="ECO:0000256" key="5">
    <source>
        <dbReference type="SAM" id="Phobius"/>
    </source>
</evidence>
<keyword evidence="2 5" id="KW-0812">Transmembrane</keyword>
<evidence type="ECO:0000313" key="6">
    <source>
        <dbReference type="EMBL" id="PWC07765.1"/>
    </source>
</evidence>
<sequence>MQALGLYRPGSSLMHRLGAGTKLIVLFVLALAASVPPPSVWLLGSLSVVVIALYLIAGLGFRELGRQIVMIRWLILLVTITGLLFLPLDTALANVTRMVLVIVLAGLVTLTTRTSALLDAFEVALSPLRRIGVDPQRISLVLALSIRTVPVIAGFGQQLRDAQRSRGGRVSIRAFVVPLLVLSLRHSDDLADALVARGAD</sequence>
<feature type="transmembrane region" description="Helical" evidence="5">
    <location>
        <begin position="99"/>
        <end position="121"/>
    </location>
</feature>
<dbReference type="PANTHER" id="PTHR33514">
    <property type="entry name" value="PROTEIN ABCI12, CHLOROPLASTIC"/>
    <property type="match status" value="1"/>
</dbReference>
<reference evidence="7" key="1">
    <citation type="submission" date="2018-04" db="EMBL/GenBank/DDBJ databases">
        <authorList>
            <person name="Liu S."/>
            <person name="Wang Z."/>
            <person name="Li J."/>
        </authorList>
    </citation>
    <scope>NUCLEOTIDE SEQUENCE [LARGE SCALE GENOMIC DNA]</scope>
    <source>
        <strain evidence="7">622</strain>
    </source>
</reference>
<keyword evidence="4 5" id="KW-0472">Membrane</keyword>
<dbReference type="CDD" id="cd16914">
    <property type="entry name" value="EcfT"/>
    <property type="match status" value="1"/>
</dbReference>
<organism evidence="6 7">
    <name type="scientific">Mycetocola zhujimingii</name>
    <dbReference type="NCBI Taxonomy" id="2079792"/>
    <lineage>
        <taxon>Bacteria</taxon>
        <taxon>Bacillati</taxon>
        <taxon>Actinomycetota</taxon>
        <taxon>Actinomycetes</taxon>
        <taxon>Micrococcales</taxon>
        <taxon>Microbacteriaceae</taxon>
        <taxon>Mycetocola</taxon>
    </lineage>
</organism>
<evidence type="ECO:0000256" key="2">
    <source>
        <dbReference type="ARBA" id="ARBA00022692"/>
    </source>
</evidence>
<dbReference type="InterPro" id="IPR003339">
    <property type="entry name" value="ABC/ECF_trnsptr_transmembrane"/>
</dbReference>
<gene>
    <name evidence="6" type="ORF">DF223_04750</name>
</gene>
<keyword evidence="3 5" id="KW-1133">Transmembrane helix</keyword>
<dbReference type="RefSeq" id="WP_108391859.1">
    <property type="nucleotide sequence ID" value="NZ_CP026949.1"/>
</dbReference>
<keyword evidence="7" id="KW-1185">Reference proteome</keyword>
<comment type="subcellular location">
    <subcellularLocation>
        <location evidence="1">Membrane</location>
        <topology evidence="1">Multi-pass membrane protein</topology>
    </subcellularLocation>
</comment>
<evidence type="ECO:0000256" key="1">
    <source>
        <dbReference type="ARBA" id="ARBA00004141"/>
    </source>
</evidence>
<name>A0A2U1TFU7_9MICO</name>